<gene>
    <name evidence="1" type="ORF">QFC24_003498</name>
</gene>
<accession>A0ACC2XJV7</accession>
<sequence length="1544" mass="167510">MNDRSPSPDIPQPVVYGRLHHFRGKSSAAKEGKSKQVFNIDALQVVFGREESCDIRIYADNVSRKHCKIVIDLLTGKATLHVLSSHGLKLNRVSLPGGSVYTLQDDDVINVMERKFRFEYASGTYEDDESSLASLSSMSPSKHKSSFRPSVVQPIIPPSPMAYHVASPKARRSSLKAPSTPFRSAPSTRMHLFPKDYASQEVRAALQDIGVEMEPAKEPEVPVSAKKSRKEDFVYFEDREELDAEESTYAQNFATEGVTEDKPTSIQGPPVASRKVTLSNTVLTPTGFSTPQPAKKITRAPRTSLAPRIRKSQKPVAQTTFQGGEAKLPSPLPQTPSSVPLPLSNDTPYVSSPFTPAGLLTPSIYPSLDQLSAFTAPQTPSPRLNAYLAYQTPRNVPLPSGGETPYGSSERTYEIDPALLESEHADQQEPMQDVEMEDVSTYESTGDLGAQELSRSPGPEVLALSATTMTPRNVPLPSGGTTPYSGVPATPMSAFTQRHKEPASPEEQANDSSSLAMPETPRAIRPLDGPVSLRRRLLLRSAHKVMQEQISRRDMRRTMGVGSGLIGTPMRPRKPVERPVMESMSPFMSPISETPSAKNSEAPQTPSSTPSAAEHQVVTPSRIALPSPGQTEYENSFNEMNADGEDVEEYTEPLQDEYDNNGGHTSLATYQTDFEEGEGDDDDAEGESDHEDEEGARIEGSTSPVTPFEDFEEVSPQDSTCFVTADATDAVQFPSASTNQTLFQTRMVDVVSDDDDLVDRSLDVSPEMDEGSDEELEEEREVEASQMQASDDDLMDHDTSREEGGDKENEPLASDEGALIAGTDSAPATFSSPSRAVRRPVAEEYYTPQTNNRKTDRRGIFGRKSLSSIGGPAVRGTPRSELAPLKHAFGRLSLSEREIVKQERESEVKQEEDPQERAETSYSPMQDLPRSPPQGFGASLAAHMSTPSASSRHPAMDVPITVSSDSETETTPLQGLKNKLKNLRRKSTHANADVKEEKPFNRRATLGIPRPSTPTAEHSRFVQRPVQSAAPINRFMPKLEHVSHPTFTEHELAGDLAAEAADEGQSDEELPAQGDRSLSRDSAADMQQNQDDSDAEETSADHPMTEIQEDDMHHEREEEDDDGNEDDEPSIEEVSESPARTPVHKIRQHNEGAPVLATPVFHGIREMLKTPKAAPTTPRFSGMRQMFALQPEVSTPEMSGIVDLFPELETTRREEEQSTSDPKARKTIASKLPARSRLAATTQQDVPLVQKGVRATTAASRSRVNGGLEESGPSRAATSTTSTGIRRTRAQPMAETASSEIKPRVTRTRLTQTLTASTSTDDQSHTSKASTARATRARTATAEPEELSLSGGTSKAAPRSAAARTTRAKATVSKAPTEFVAEEDGEADPLEDITVPEPDPEDIKPVRRATRTPAATRTTTARPLATRSAVPQPSERAGSLEPAKPKTRTRTAAAGVSRTAAVKSSTEAEAVSEPTAQATVKKPTKTTAGSRLTAPTASSKARSAPPPVAVPVPIRKTRAATSSVPPSEEVEASAIPKRATRARK</sequence>
<proteinExistence type="predicted"/>
<dbReference type="EMBL" id="JASBWV010000011">
    <property type="protein sequence ID" value="KAJ9123724.1"/>
    <property type="molecule type" value="Genomic_DNA"/>
</dbReference>
<evidence type="ECO:0000313" key="1">
    <source>
        <dbReference type="EMBL" id="KAJ9123724.1"/>
    </source>
</evidence>
<comment type="caution">
    <text evidence="1">The sequence shown here is derived from an EMBL/GenBank/DDBJ whole genome shotgun (WGS) entry which is preliminary data.</text>
</comment>
<protein>
    <submittedName>
        <fullName evidence="1">Uncharacterized protein</fullName>
    </submittedName>
</protein>
<keyword evidence="2" id="KW-1185">Reference proteome</keyword>
<evidence type="ECO:0000313" key="2">
    <source>
        <dbReference type="Proteomes" id="UP001234202"/>
    </source>
</evidence>
<organism evidence="1 2">
    <name type="scientific">Naganishia onofrii</name>
    <dbReference type="NCBI Taxonomy" id="1851511"/>
    <lineage>
        <taxon>Eukaryota</taxon>
        <taxon>Fungi</taxon>
        <taxon>Dikarya</taxon>
        <taxon>Basidiomycota</taxon>
        <taxon>Agaricomycotina</taxon>
        <taxon>Tremellomycetes</taxon>
        <taxon>Filobasidiales</taxon>
        <taxon>Filobasidiaceae</taxon>
        <taxon>Naganishia</taxon>
    </lineage>
</organism>
<reference evidence="1" key="1">
    <citation type="submission" date="2023-04" db="EMBL/GenBank/DDBJ databases">
        <title>Draft Genome sequencing of Naganishia species isolated from polar environments using Oxford Nanopore Technology.</title>
        <authorList>
            <person name="Leo P."/>
            <person name="Venkateswaran K."/>
        </authorList>
    </citation>
    <scope>NUCLEOTIDE SEQUENCE</scope>
    <source>
        <strain evidence="1">DBVPG 5303</strain>
    </source>
</reference>
<name>A0ACC2XJV7_9TREE</name>
<dbReference type="Proteomes" id="UP001234202">
    <property type="component" value="Unassembled WGS sequence"/>
</dbReference>